<keyword evidence="11" id="KW-0472">Membrane</keyword>
<accession>A0A845PWU7</accession>
<dbReference type="GO" id="GO:0030158">
    <property type="term" value="F:protein xylosyltransferase activity"/>
    <property type="evidence" value="ECO:0007669"/>
    <property type="project" value="InterPro"/>
</dbReference>
<dbReference type="PANTHER" id="PTHR46025:SF3">
    <property type="entry name" value="XYLOSYLTRANSFERASE OXT"/>
    <property type="match status" value="1"/>
</dbReference>
<name>A0A845PWU7_9FLAO</name>
<reference evidence="15 16" key="1">
    <citation type="submission" date="2019-11" db="EMBL/GenBank/DDBJ databases">
        <title>Characterization of Elizabethkingia argenteiflava sp. nov., isolated from inner surface of Soybean Pods.</title>
        <authorList>
            <person name="Mo S."/>
        </authorList>
    </citation>
    <scope>NUCLEOTIDE SEQUENCE [LARGE SCALE GENOMIC DNA]</scope>
    <source>
        <strain evidence="15 16">YB22</strain>
    </source>
</reference>
<evidence type="ECO:0000256" key="3">
    <source>
        <dbReference type="ARBA" id="ARBA00022676"/>
    </source>
</evidence>
<evidence type="ECO:0000256" key="5">
    <source>
        <dbReference type="ARBA" id="ARBA00022692"/>
    </source>
</evidence>
<keyword evidence="16" id="KW-1185">Reference proteome</keyword>
<keyword evidence="6" id="KW-0479">Metal-binding</keyword>
<evidence type="ECO:0000256" key="6">
    <source>
        <dbReference type="ARBA" id="ARBA00022723"/>
    </source>
</evidence>
<keyword evidence="7" id="KW-0256">Endoplasmic reticulum</keyword>
<evidence type="ECO:0000256" key="2">
    <source>
        <dbReference type="ARBA" id="ARBA00004648"/>
    </source>
</evidence>
<evidence type="ECO:0000313" key="16">
    <source>
        <dbReference type="Proteomes" id="UP000553459"/>
    </source>
</evidence>
<keyword evidence="4 15" id="KW-0808">Transferase</keyword>
<evidence type="ECO:0000256" key="10">
    <source>
        <dbReference type="ARBA" id="ARBA00023034"/>
    </source>
</evidence>
<gene>
    <name evidence="15" type="ORF">GNY06_08065</name>
</gene>
<dbReference type="InterPro" id="IPR043538">
    <property type="entry name" value="XYLT"/>
</dbReference>
<keyword evidence="12" id="KW-1015">Disulfide bond</keyword>
<dbReference type="GO" id="GO:0015012">
    <property type="term" value="P:heparan sulfate proteoglycan biosynthetic process"/>
    <property type="evidence" value="ECO:0007669"/>
    <property type="project" value="TreeGrafter"/>
</dbReference>
<dbReference type="InterPro" id="IPR003406">
    <property type="entry name" value="Glyco_trans_14"/>
</dbReference>
<evidence type="ECO:0000313" key="15">
    <source>
        <dbReference type="EMBL" id="NAW51336.1"/>
    </source>
</evidence>
<evidence type="ECO:0000256" key="12">
    <source>
        <dbReference type="ARBA" id="ARBA00023157"/>
    </source>
</evidence>
<comment type="subcellular location">
    <subcellularLocation>
        <location evidence="2">Endoplasmic reticulum membrane</location>
        <topology evidence="2">Single-pass type II membrane protein</topology>
    </subcellularLocation>
    <subcellularLocation>
        <location evidence="1">Golgi apparatus membrane</location>
        <topology evidence="1">Single-pass type II membrane protein</topology>
    </subcellularLocation>
</comment>
<dbReference type="AlphaFoldDB" id="A0A845PWU7"/>
<comment type="caution">
    <text evidence="15">The sequence shown here is derived from an EMBL/GenBank/DDBJ whole genome shotgun (WGS) entry which is preliminary data.</text>
</comment>
<dbReference type="EMBL" id="JAAABJ010000519">
    <property type="protein sequence ID" value="NAW51336.1"/>
    <property type="molecule type" value="Genomic_DNA"/>
</dbReference>
<sequence length="297" mass="35836">MKHAYLIIAHHEFTVLKLLLEALDDTRNDIYIHFDKKIKNIPLFECNHSNVYILENRVDVRWGHVSQIETEYALFEEAYRRGGASYSRYHLISGTHFPLKNQDQIHAFFQKYENQEILNFIYTNSYEVNMKLGRYHFFLKNYKGTSLLGPKTYQFLWNVLLKIQYIFNIKRREPNVSIKASNWVSLTPQAVSFIVQQKQKILKKFRRSFCADEYFIPYLLENNRDTYKMRNERRLLYNEFVNSNSRILTEEDYAFLMHSDYIFARKFSERHVRLIKKILKHIQHDKARLSYSDPSCV</sequence>
<keyword evidence="9" id="KW-1133">Transmembrane helix</keyword>
<dbReference type="RefSeq" id="WP_166519617.1">
    <property type="nucleotide sequence ID" value="NZ_JAAABJ010000519.1"/>
</dbReference>
<evidence type="ECO:0000256" key="9">
    <source>
        <dbReference type="ARBA" id="ARBA00022989"/>
    </source>
</evidence>
<keyword evidence="3" id="KW-0328">Glycosyltransferase</keyword>
<evidence type="ECO:0000256" key="14">
    <source>
        <dbReference type="ARBA" id="ARBA00042865"/>
    </source>
</evidence>
<evidence type="ECO:0000256" key="11">
    <source>
        <dbReference type="ARBA" id="ARBA00023136"/>
    </source>
</evidence>
<evidence type="ECO:0000256" key="7">
    <source>
        <dbReference type="ARBA" id="ARBA00022824"/>
    </source>
</evidence>
<keyword evidence="13" id="KW-0325">Glycoprotein</keyword>
<dbReference type="Proteomes" id="UP000553459">
    <property type="component" value="Unassembled WGS sequence"/>
</dbReference>
<dbReference type="Pfam" id="PF02485">
    <property type="entry name" value="Branch"/>
    <property type="match status" value="1"/>
</dbReference>
<proteinExistence type="predicted"/>
<keyword evidence="8" id="KW-0735">Signal-anchor</keyword>
<evidence type="ECO:0000256" key="13">
    <source>
        <dbReference type="ARBA" id="ARBA00023180"/>
    </source>
</evidence>
<protein>
    <recommendedName>
        <fullName evidence="14">Peptide O-xylosyltransferase</fullName>
    </recommendedName>
</protein>
<dbReference type="GO" id="GO:0016020">
    <property type="term" value="C:membrane"/>
    <property type="evidence" value="ECO:0007669"/>
    <property type="project" value="InterPro"/>
</dbReference>
<dbReference type="GO" id="GO:0050650">
    <property type="term" value="P:chondroitin sulfate proteoglycan biosynthetic process"/>
    <property type="evidence" value="ECO:0007669"/>
    <property type="project" value="TreeGrafter"/>
</dbReference>
<keyword evidence="5" id="KW-0812">Transmembrane</keyword>
<evidence type="ECO:0000256" key="4">
    <source>
        <dbReference type="ARBA" id="ARBA00022679"/>
    </source>
</evidence>
<dbReference type="GO" id="GO:0046872">
    <property type="term" value="F:metal ion binding"/>
    <property type="evidence" value="ECO:0007669"/>
    <property type="project" value="UniProtKB-KW"/>
</dbReference>
<evidence type="ECO:0000256" key="1">
    <source>
        <dbReference type="ARBA" id="ARBA00004323"/>
    </source>
</evidence>
<organism evidence="15 16">
    <name type="scientific">Elizabethkingia argenteiflava</name>
    <dbReference type="NCBI Taxonomy" id="2681556"/>
    <lineage>
        <taxon>Bacteria</taxon>
        <taxon>Pseudomonadati</taxon>
        <taxon>Bacteroidota</taxon>
        <taxon>Flavobacteriia</taxon>
        <taxon>Flavobacteriales</taxon>
        <taxon>Weeksellaceae</taxon>
        <taxon>Elizabethkingia</taxon>
    </lineage>
</organism>
<dbReference type="PANTHER" id="PTHR46025">
    <property type="entry name" value="XYLOSYLTRANSFERASE OXT"/>
    <property type="match status" value="1"/>
</dbReference>
<evidence type="ECO:0000256" key="8">
    <source>
        <dbReference type="ARBA" id="ARBA00022968"/>
    </source>
</evidence>
<keyword evidence="10" id="KW-0333">Golgi apparatus</keyword>